<evidence type="ECO:0000256" key="5">
    <source>
        <dbReference type="SAM" id="Phobius"/>
    </source>
</evidence>
<dbReference type="PANTHER" id="PTHR13531">
    <property type="entry name" value="GEO07735P1-RELATED-RELATED"/>
    <property type="match status" value="1"/>
</dbReference>
<keyword evidence="3 5" id="KW-1133">Transmembrane helix</keyword>
<feature type="transmembrane region" description="Helical" evidence="5">
    <location>
        <begin position="79"/>
        <end position="97"/>
    </location>
</feature>
<keyword evidence="4 5" id="KW-0472">Membrane</keyword>
<feature type="transmembrane region" description="Helical" evidence="5">
    <location>
        <begin position="46"/>
        <end position="67"/>
    </location>
</feature>
<keyword evidence="2 5" id="KW-0812">Transmembrane</keyword>
<dbReference type="InterPro" id="IPR019184">
    <property type="entry name" value="Uncharacterised_TM-17"/>
</dbReference>
<dbReference type="PANTHER" id="PTHR13531:SF0">
    <property type="entry name" value="GEO07735P1-RELATED"/>
    <property type="match status" value="1"/>
</dbReference>
<evidence type="ECO:0000313" key="6">
    <source>
        <dbReference type="Proteomes" id="UP000046395"/>
    </source>
</evidence>
<dbReference type="Pfam" id="PF09799">
    <property type="entry name" value="Transmemb_17"/>
    <property type="match status" value="1"/>
</dbReference>
<name>A0A5S6QFH0_TRIMR</name>
<accession>A0A5S6QFH0</accession>
<organism evidence="6 7">
    <name type="scientific">Trichuris muris</name>
    <name type="common">Mouse whipworm</name>
    <dbReference type="NCBI Taxonomy" id="70415"/>
    <lineage>
        <taxon>Eukaryota</taxon>
        <taxon>Metazoa</taxon>
        <taxon>Ecdysozoa</taxon>
        <taxon>Nematoda</taxon>
        <taxon>Enoplea</taxon>
        <taxon>Dorylaimia</taxon>
        <taxon>Trichinellida</taxon>
        <taxon>Trichuridae</taxon>
        <taxon>Trichuris</taxon>
    </lineage>
</organism>
<feature type="transmembrane region" description="Helical" evidence="5">
    <location>
        <begin position="142"/>
        <end position="167"/>
    </location>
</feature>
<dbReference type="GO" id="GO:0035869">
    <property type="term" value="C:ciliary transition zone"/>
    <property type="evidence" value="ECO:0007669"/>
    <property type="project" value="TreeGrafter"/>
</dbReference>
<comment type="subcellular location">
    <subcellularLocation>
        <location evidence="1">Membrane</location>
        <topology evidence="1">Multi-pass membrane protein</topology>
    </subcellularLocation>
</comment>
<evidence type="ECO:0000313" key="7">
    <source>
        <dbReference type="WBParaSite" id="TMUE_1000005865.1"/>
    </source>
</evidence>
<dbReference type="Proteomes" id="UP000046395">
    <property type="component" value="Unassembled WGS sequence"/>
</dbReference>
<dbReference type="GO" id="GO:1905515">
    <property type="term" value="P:non-motile cilium assembly"/>
    <property type="evidence" value="ECO:0007669"/>
    <property type="project" value="TreeGrafter"/>
</dbReference>
<reference evidence="7" key="1">
    <citation type="submission" date="2019-12" db="UniProtKB">
        <authorList>
            <consortium name="WormBaseParasite"/>
        </authorList>
    </citation>
    <scope>IDENTIFICATION</scope>
</reference>
<evidence type="ECO:0000256" key="4">
    <source>
        <dbReference type="ARBA" id="ARBA00023136"/>
    </source>
</evidence>
<evidence type="ECO:0000256" key="2">
    <source>
        <dbReference type="ARBA" id="ARBA00022692"/>
    </source>
</evidence>
<protein>
    <submittedName>
        <fullName evidence="7">Transmembrane protein 216</fullName>
    </submittedName>
</protein>
<dbReference type="STRING" id="70415.A0A5S6QFH0"/>
<proteinExistence type="predicted"/>
<dbReference type="WBParaSite" id="TMUE_1000005865.1">
    <property type="protein sequence ID" value="TMUE_1000005865.1"/>
    <property type="gene ID" value="WBGene00292588"/>
</dbReference>
<dbReference type="GO" id="GO:0016020">
    <property type="term" value="C:membrane"/>
    <property type="evidence" value="ECO:0007669"/>
    <property type="project" value="UniProtKB-SubCell"/>
</dbReference>
<sequence length="168" mass="18683">MAARKGASPRQRPNASSGNFDAAAVAAMLPKPGGKEILRSSFALQLFLYFHGWYYLLFFIGETAAFVYKGISLRYPTNLFAYEALLLLLLLGMEVARNSFGRSGNLTESFSLVAVSLFLAAPCVLAYGYLLYYQTYVVRLEVVLTIVSLLFIISEMTFSVISMISWLK</sequence>
<evidence type="ECO:0000256" key="3">
    <source>
        <dbReference type="ARBA" id="ARBA00022989"/>
    </source>
</evidence>
<feature type="transmembrane region" description="Helical" evidence="5">
    <location>
        <begin position="109"/>
        <end position="130"/>
    </location>
</feature>
<keyword evidence="6" id="KW-1185">Reference proteome</keyword>
<evidence type="ECO:0000256" key="1">
    <source>
        <dbReference type="ARBA" id="ARBA00004141"/>
    </source>
</evidence>
<dbReference type="AlphaFoldDB" id="A0A5S6QFH0"/>